<name>A0A453GPH3_AEGTS</name>
<evidence type="ECO:0000313" key="6">
    <source>
        <dbReference type="Proteomes" id="UP000015105"/>
    </source>
</evidence>
<evidence type="ECO:0000256" key="3">
    <source>
        <dbReference type="ARBA" id="ARBA00048983"/>
    </source>
</evidence>
<reference evidence="6" key="2">
    <citation type="journal article" date="2017" name="Nat. Plants">
        <title>The Aegilops tauschii genome reveals multiple impacts of transposons.</title>
        <authorList>
            <person name="Zhao G."/>
            <person name="Zou C."/>
            <person name="Li K."/>
            <person name="Wang K."/>
            <person name="Li T."/>
            <person name="Gao L."/>
            <person name="Zhang X."/>
            <person name="Wang H."/>
            <person name="Yang Z."/>
            <person name="Liu X."/>
            <person name="Jiang W."/>
            <person name="Mao L."/>
            <person name="Kong X."/>
            <person name="Jiao Y."/>
            <person name="Jia J."/>
        </authorList>
    </citation>
    <scope>NUCLEOTIDE SEQUENCE [LARGE SCALE GENOMIC DNA]</scope>
    <source>
        <strain evidence="6">cv. AL8/78</strain>
    </source>
</reference>
<evidence type="ECO:0000259" key="4">
    <source>
        <dbReference type="Pfam" id="PF03358"/>
    </source>
</evidence>
<proteinExistence type="predicted"/>
<reference evidence="5" key="5">
    <citation type="journal article" date="2021" name="G3 (Bethesda)">
        <title>Aegilops tauschii genome assembly Aet v5.0 features greater sequence contiguity and improved annotation.</title>
        <authorList>
            <person name="Wang L."/>
            <person name="Zhu T."/>
            <person name="Rodriguez J.C."/>
            <person name="Deal K.R."/>
            <person name="Dubcovsky J."/>
            <person name="McGuire P.E."/>
            <person name="Lux T."/>
            <person name="Spannagl M."/>
            <person name="Mayer K.F.X."/>
            <person name="Baldrich P."/>
            <person name="Meyers B.C."/>
            <person name="Huo N."/>
            <person name="Gu Y.Q."/>
            <person name="Zhou H."/>
            <person name="Devos K.M."/>
            <person name="Bennetzen J.L."/>
            <person name="Unver T."/>
            <person name="Budak H."/>
            <person name="Gulick P.J."/>
            <person name="Galiba G."/>
            <person name="Kalapos B."/>
            <person name="Nelson D.R."/>
            <person name="Li P."/>
            <person name="You F.M."/>
            <person name="Luo M.C."/>
            <person name="Dvorak J."/>
        </authorList>
    </citation>
    <scope>NUCLEOTIDE SEQUENCE [LARGE SCALE GENOMIC DNA]</scope>
    <source>
        <strain evidence="5">cv. AL8/78</strain>
    </source>
</reference>
<sequence length="39" mass="4424">GANCFLFASPEYIYSIQGPLKNALDATVRQEFFCLLKRV</sequence>
<dbReference type="Proteomes" id="UP000015105">
    <property type="component" value="Chromosome 3D"/>
</dbReference>
<dbReference type="EnsemblPlants" id="AET3Gv21143800.7">
    <property type="protein sequence ID" value="AET3Gv21143800.7"/>
    <property type="gene ID" value="AET3Gv21143800"/>
</dbReference>
<dbReference type="Gene3D" id="3.40.50.360">
    <property type="match status" value="1"/>
</dbReference>
<evidence type="ECO:0000256" key="2">
    <source>
        <dbReference type="ARBA" id="ARBA00047678"/>
    </source>
</evidence>
<dbReference type="SUPFAM" id="SSF52218">
    <property type="entry name" value="Flavoproteins"/>
    <property type="match status" value="1"/>
</dbReference>
<keyword evidence="6" id="KW-1185">Reference proteome</keyword>
<dbReference type="Gramene" id="AET3Gv21143800.7">
    <property type="protein sequence ID" value="AET3Gv21143800.7"/>
    <property type="gene ID" value="AET3Gv21143800"/>
</dbReference>
<comment type="catalytic activity">
    <reaction evidence="3">
        <text>a quinone + NADPH + H(+) = a quinol + NADP(+)</text>
        <dbReference type="Rhea" id="RHEA:46164"/>
        <dbReference type="ChEBI" id="CHEBI:15378"/>
        <dbReference type="ChEBI" id="CHEBI:24646"/>
        <dbReference type="ChEBI" id="CHEBI:57783"/>
        <dbReference type="ChEBI" id="CHEBI:58349"/>
        <dbReference type="ChEBI" id="CHEBI:132124"/>
        <dbReference type="EC" id="1.6.5.2"/>
    </reaction>
</comment>
<evidence type="ECO:0000313" key="5">
    <source>
        <dbReference type="EnsemblPlants" id="AET3Gv21143800.7"/>
    </source>
</evidence>
<reference evidence="5" key="3">
    <citation type="journal article" date="2017" name="Nature">
        <title>Genome sequence of the progenitor of the wheat D genome Aegilops tauschii.</title>
        <authorList>
            <person name="Luo M.C."/>
            <person name="Gu Y.Q."/>
            <person name="Puiu D."/>
            <person name="Wang H."/>
            <person name="Twardziok S.O."/>
            <person name="Deal K.R."/>
            <person name="Huo N."/>
            <person name="Zhu T."/>
            <person name="Wang L."/>
            <person name="Wang Y."/>
            <person name="McGuire P.E."/>
            <person name="Liu S."/>
            <person name="Long H."/>
            <person name="Ramasamy R.K."/>
            <person name="Rodriguez J.C."/>
            <person name="Van S.L."/>
            <person name="Yuan L."/>
            <person name="Wang Z."/>
            <person name="Xia Z."/>
            <person name="Xiao L."/>
            <person name="Anderson O.D."/>
            <person name="Ouyang S."/>
            <person name="Liang Y."/>
            <person name="Zimin A.V."/>
            <person name="Pertea G."/>
            <person name="Qi P."/>
            <person name="Bennetzen J.L."/>
            <person name="Dai X."/>
            <person name="Dawson M.W."/>
            <person name="Muller H.G."/>
            <person name="Kugler K."/>
            <person name="Rivarola-Duarte L."/>
            <person name="Spannagl M."/>
            <person name="Mayer K.F.X."/>
            <person name="Lu F.H."/>
            <person name="Bevan M.W."/>
            <person name="Leroy P."/>
            <person name="Li P."/>
            <person name="You F.M."/>
            <person name="Sun Q."/>
            <person name="Liu Z."/>
            <person name="Lyons E."/>
            <person name="Wicker T."/>
            <person name="Salzberg S.L."/>
            <person name="Devos K.M."/>
            <person name="Dvorak J."/>
        </authorList>
    </citation>
    <scope>NUCLEOTIDE SEQUENCE [LARGE SCALE GENOMIC DNA]</scope>
    <source>
        <strain evidence="5">cv. AL8/78</strain>
    </source>
</reference>
<dbReference type="GO" id="GO:0003955">
    <property type="term" value="F:NAD(P)H dehydrogenase (quinone) activity"/>
    <property type="evidence" value="ECO:0007669"/>
    <property type="project" value="UniProtKB-EC"/>
</dbReference>
<organism evidence="5 6">
    <name type="scientific">Aegilops tauschii subsp. strangulata</name>
    <name type="common">Goatgrass</name>
    <dbReference type="NCBI Taxonomy" id="200361"/>
    <lineage>
        <taxon>Eukaryota</taxon>
        <taxon>Viridiplantae</taxon>
        <taxon>Streptophyta</taxon>
        <taxon>Embryophyta</taxon>
        <taxon>Tracheophyta</taxon>
        <taxon>Spermatophyta</taxon>
        <taxon>Magnoliopsida</taxon>
        <taxon>Liliopsida</taxon>
        <taxon>Poales</taxon>
        <taxon>Poaceae</taxon>
        <taxon>BOP clade</taxon>
        <taxon>Pooideae</taxon>
        <taxon>Triticodae</taxon>
        <taxon>Triticeae</taxon>
        <taxon>Triticinae</taxon>
        <taxon>Aegilops</taxon>
    </lineage>
</organism>
<feature type="domain" description="NADPH-dependent FMN reductase-like" evidence="4">
    <location>
        <begin position="2"/>
        <end position="29"/>
    </location>
</feature>
<dbReference type="Pfam" id="PF03358">
    <property type="entry name" value="FMN_red"/>
    <property type="match status" value="1"/>
</dbReference>
<comment type="catalytic activity">
    <reaction evidence="2">
        <text>a quinone + NADH + H(+) = a quinol + NAD(+)</text>
        <dbReference type="Rhea" id="RHEA:46160"/>
        <dbReference type="ChEBI" id="CHEBI:15378"/>
        <dbReference type="ChEBI" id="CHEBI:24646"/>
        <dbReference type="ChEBI" id="CHEBI:57540"/>
        <dbReference type="ChEBI" id="CHEBI:57945"/>
        <dbReference type="ChEBI" id="CHEBI:132124"/>
        <dbReference type="EC" id="1.6.5.2"/>
    </reaction>
</comment>
<dbReference type="InterPro" id="IPR029039">
    <property type="entry name" value="Flavoprotein-like_sf"/>
</dbReference>
<evidence type="ECO:0000256" key="1">
    <source>
        <dbReference type="ARBA" id="ARBA00012648"/>
    </source>
</evidence>
<dbReference type="EC" id="1.6.5.2" evidence="1"/>
<accession>A0A453GPH3</accession>
<protein>
    <recommendedName>
        <fullName evidence="1">NAD(P)H dehydrogenase (quinone)</fullName>
        <ecNumber evidence="1">1.6.5.2</ecNumber>
    </recommendedName>
</protein>
<reference evidence="6" key="1">
    <citation type="journal article" date="2014" name="Science">
        <title>Ancient hybridizations among the ancestral genomes of bread wheat.</title>
        <authorList>
            <consortium name="International Wheat Genome Sequencing Consortium,"/>
            <person name="Marcussen T."/>
            <person name="Sandve S.R."/>
            <person name="Heier L."/>
            <person name="Spannagl M."/>
            <person name="Pfeifer M."/>
            <person name="Jakobsen K.S."/>
            <person name="Wulff B.B."/>
            <person name="Steuernagel B."/>
            <person name="Mayer K.F."/>
            <person name="Olsen O.A."/>
        </authorList>
    </citation>
    <scope>NUCLEOTIDE SEQUENCE [LARGE SCALE GENOMIC DNA]</scope>
    <source>
        <strain evidence="6">cv. AL8/78</strain>
    </source>
</reference>
<reference evidence="5" key="4">
    <citation type="submission" date="2019-03" db="UniProtKB">
        <authorList>
            <consortium name="EnsemblPlants"/>
        </authorList>
    </citation>
    <scope>IDENTIFICATION</scope>
</reference>
<dbReference type="InterPro" id="IPR005025">
    <property type="entry name" value="FMN_Rdtase-like_dom"/>
</dbReference>
<dbReference type="AlphaFoldDB" id="A0A453GPH3"/>